<evidence type="ECO:0000256" key="5">
    <source>
        <dbReference type="ARBA" id="ARBA00022801"/>
    </source>
</evidence>
<keyword evidence="2" id="KW-0548">Nucleotidyltransferase</keyword>
<dbReference type="PANTHER" id="PTHR37984:SF5">
    <property type="entry name" value="PROTEIN NYNRIN-LIKE"/>
    <property type="match status" value="1"/>
</dbReference>
<evidence type="ECO:0000259" key="7">
    <source>
        <dbReference type="Pfam" id="PF17917"/>
    </source>
</evidence>
<accession>A0ABN7SIB3</accession>
<keyword evidence="1" id="KW-0808">Transferase</keyword>
<evidence type="ECO:0000313" key="9">
    <source>
        <dbReference type="Proteomes" id="UP001158576"/>
    </source>
</evidence>
<dbReference type="EMBL" id="OU015570">
    <property type="protein sequence ID" value="CAG5101497.1"/>
    <property type="molecule type" value="Genomic_DNA"/>
</dbReference>
<keyword evidence="9" id="KW-1185">Reference proteome</keyword>
<dbReference type="Gene3D" id="1.10.340.70">
    <property type="match status" value="1"/>
</dbReference>
<sequence>MKDNIEILKSHIKNGIGVCHLVYPSDEQENEHIFVASDTSQFQTGAIIGNLTLDNDEISNVRVCGYSSKALEEPETFLSARARELAGLMHGINSFKDLLPKDARLIFIVDHKSLEDLHCKPSLKPSSGTRARRAYSSVMEFSRARVIYLPNTSDIIKTCDNLSRHPIFEIDHKAVFHPSILCPKRTKENSSSDHLNNLKLQIPRPKVDVRAIIDAQKKCTEISGIRENIEQNKSKNNDYFLLNDLVYKKVRNKKLVVIPESLTIDIINYFHQALFHIGEKPLLQHLNKNEHFLFKQKGKHVKACVKSCLRCNHIHRRYKTADVKQKLEPTLRPYSAVYADTMHYVCEGKKFYF</sequence>
<evidence type="ECO:0000256" key="1">
    <source>
        <dbReference type="ARBA" id="ARBA00022679"/>
    </source>
</evidence>
<keyword evidence="3" id="KW-0540">Nuclease</keyword>
<keyword evidence="4" id="KW-0255">Endonuclease</keyword>
<evidence type="ECO:0000256" key="4">
    <source>
        <dbReference type="ARBA" id="ARBA00022759"/>
    </source>
</evidence>
<evidence type="ECO:0000256" key="2">
    <source>
        <dbReference type="ARBA" id="ARBA00022695"/>
    </source>
</evidence>
<reference evidence="8 9" key="1">
    <citation type="submission" date="2021-04" db="EMBL/GenBank/DDBJ databases">
        <authorList>
            <person name="Bliznina A."/>
        </authorList>
    </citation>
    <scope>NUCLEOTIDE SEQUENCE [LARGE SCALE GENOMIC DNA]</scope>
</reference>
<dbReference type="InterPro" id="IPR050951">
    <property type="entry name" value="Retrovirus_Pol_polyprotein"/>
</dbReference>
<keyword evidence="5" id="KW-0378">Hydrolase</keyword>
<keyword evidence="6" id="KW-0695">RNA-directed DNA polymerase</keyword>
<evidence type="ECO:0000256" key="3">
    <source>
        <dbReference type="ARBA" id="ARBA00022722"/>
    </source>
</evidence>
<feature type="domain" description="Reverse transcriptase RNase H-like" evidence="7">
    <location>
        <begin position="31"/>
        <end position="124"/>
    </location>
</feature>
<dbReference type="Pfam" id="PF17917">
    <property type="entry name" value="RT_RNaseH"/>
    <property type="match status" value="1"/>
</dbReference>
<evidence type="ECO:0000256" key="6">
    <source>
        <dbReference type="ARBA" id="ARBA00022918"/>
    </source>
</evidence>
<evidence type="ECO:0000313" key="8">
    <source>
        <dbReference type="EMBL" id="CAG5101497.1"/>
    </source>
</evidence>
<proteinExistence type="predicted"/>
<dbReference type="Proteomes" id="UP001158576">
    <property type="component" value="Chromosome YSR"/>
</dbReference>
<organism evidence="8 9">
    <name type="scientific">Oikopleura dioica</name>
    <name type="common">Tunicate</name>
    <dbReference type="NCBI Taxonomy" id="34765"/>
    <lineage>
        <taxon>Eukaryota</taxon>
        <taxon>Metazoa</taxon>
        <taxon>Chordata</taxon>
        <taxon>Tunicata</taxon>
        <taxon>Appendicularia</taxon>
        <taxon>Copelata</taxon>
        <taxon>Oikopleuridae</taxon>
        <taxon>Oikopleura</taxon>
    </lineage>
</organism>
<dbReference type="PANTHER" id="PTHR37984">
    <property type="entry name" value="PROTEIN CBG26694"/>
    <property type="match status" value="1"/>
</dbReference>
<name>A0ABN7SIB3_OIKDI</name>
<dbReference type="InterPro" id="IPR041373">
    <property type="entry name" value="RT_RNaseH"/>
</dbReference>
<protein>
    <submittedName>
        <fullName evidence="8">Oidioi.mRNA.OKI2018_I69.YSR.g17147.t1.cds</fullName>
    </submittedName>
</protein>
<gene>
    <name evidence="8" type="ORF">OKIOD_LOCUS8705</name>
</gene>